<name>A0A931MNF7_9SPHN</name>
<dbReference type="AlphaFoldDB" id="A0A931MNF7"/>
<dbReference type="GO" id="GO:0006203">
    <property type="term" value="P:dGTP catabolic process"/>
    <property type="evidence" value="ECO:0007669"/>
    <property type="project" value="TreeGrafter"/>
</dbReference>
<dbReference type="CDD" id="cd00077">
    <property type="entry name" value="HDc"/>
    <property type="match status" value="1"/>
</dbReference>
<dbReference type="InterPro" id="IPR050135">
    <property type="entry name" value="dGTPase-like"/>
</dbReference>
<evidence type="ECO:0000313" key="2">
    <source>
        <dbReference type="EMBL" id="MBH0115151.1"/>
    </source>
</evidence>
<dbReference type="SMART" id="SM00471">
    <property type="entry name" value="HDc"/>
    <property type="match status" value="1"/>
</dbReference>
<organism evidence="2 3">
    <name type="scientific">Novosphingobium aureum</name>
    <dbReference type="NCBI Taxonomy" id="2792964"/>
    <lineage>
        <taxon>Bacteria</taxon>
        <taxon>Pseudomonadati</taxon>
        <taxon>Pseudomonadota</taxon>
        <taxon>Alphaproteobacteria</taxon>
        <taxon>Sphingomonadales</taxon>
        <taxon>Sphingomonadaceae</taxon>
        <taxon>Novosphingobium</taxon>
    </lineage>
</organism>
<dbReference type="PROSITE" id="PS51831">
    <property type="entry name" value="HD"/>
    <property type="match status" value="1"/>
</dbReference>
<comment type="caution">
    <text evidence="2">The sequence shown here is derived from an EMBL/GenBank/DDBJ whole genome shotgun (WGS) entry which is preliminary data.</text>
</comment>
<dbReference type="Pfam" id="PF01966">
    <property type="entry name" value="HD"/>
    <property type="match status" value="1"/>
</dbReference>
<gene>
    <name evidence="2" type="ORF">I5E68_19595</name>
</gene>
<evidence type="ECO:0000313" key="3">
    <source>
        <dbReference type="Proteomes" id="UP000617634"/>
    </source>
</evidence>
<dbReference type="SUPFAM" id="SSF109604">
    <property type="entry name" value="HD-domain/PDEase-like"/>
    <property type="match status" value="1"/>
</dbReference>
<dbReference type="GO" id="GO:0008832">
    <property type="term" value="F:dGTPase activity"/>
    <property type="evidence" value="ECO:0007669"/>
    <property type="project" value="TreeGrafter"/>
</dbReference>
<dbReference type="Proteomes" id="UP000617634">
    <property type="component" value="Unassembled WGS sequence"/>
</dbReference>
<evidence type="ECO:0000259" key="1">
    <source>
        <dbReference type="PROSITE" id="PS51831"/>
    </source>
</evidence>
<dbReference type="EMBL" id="JADZGI010000010">
    <property type="protein sequence ID" value="MBH0115151.1"/>
    <property type="molecule type" value="Genomic_DNA"/>
</dbReference>
<reference evidence="2" key="1">
    <citation type="submission" date="2020-11" db="EMBL/GenBank/DDBJ databases">
        <title>Novosphingobium aureum sp. nov., a marine bacterium isolated from sediment of a salt flat.</title>
        <authorList>
            <person name="Yoo Y."/>
            <person name="Kim J.-J."/>
        </authorList>
    </citation>
    <scope>NUCLEOTIDE SEQUENCE</scope>
    <source>
        <strain evidence="2">YJ-S2-02</strain>
    </source>
</reference>
<feature type="domain" description="HD" evidence="1">
    <location>
        <begin position="52"/>
        <end position="199"/>
    </location>
</feature>
<protein>
    <submittedName>
        <fullName evidence="2">HD domain-containing protein</fullName>
    </submittedName>
</protein>
<proteinExistence type="predicted"/>
<keyword evidence="3" id="KW-1185">Reference proteome</keyword>
<dbReference type="PANTHER" id="PTHR11373:SF4">
    <property type="entry name" value="DEOXYNUCLEOSIDE TRIPHOSPHATE TRIPHOSPHOHYDROLASE SAMHD1"/>
    <property type="match status" value="1"/>
</dbReference>
<dbReference type="InterPro" id="IPR006674">
    <property type="entry name" value="HD_domain"/>
</dbReference>
<dbReference type="InterPro" id="IPR003607">
    <property type="entry name" value="HD/PDEase_dom"/>
</dbReference>
<dbReference type="Gene3D" id="1.10.3210.10">
    <property type="entry name" value="Hypothetical protein af1432"/>
    <property type="match status" value="1"/>
</dbReference>
<accession>A0A931MNF7</accession>
<dbReference type="PANTHER" id="PTHR11373">
    <property type="entry name" value="DEOXYNUCLEOSIDE TRIPHOSPHATE TRIPHOSPHOHYDROLASE"/>
    <property type="match status" value="1"/>
</dbReference>
<sequence length="342" mass="38381">MDAEERVFADPFLAELAHTRPLQRLKNIGFLGALDYIRTPNGADLHRRRHNRYDHSLGVAELALLYADIRGLNRYESRILAAAGILHDIGHGPLSHTLEPVFNANFGINHHKAGTAILDGKTGLGSEIQEIMRAYKIDLDEVVAMVDGTHTGAHAFLFSSPINLDTIEGISRSRLFAAKATRPFNPKRLVALIAAEAAWPAKAADEFWRLKDSVYNMIIHHPSGLLFDGLAQAYMFLEIEQFRPSNFLWNEEQLRNRQPRLFSIFAWARSSKRRALHRLSEKSPKILEHAVKAPIRHFSVNESTSVCTAADLSKRYVQTKLSRNISIAELVGENMMTEAATA</sequence>